<organism evidence="1">
    <name type="scientific">Anguilla anguilla</name>
    <name type="common">European freshwater eel</name>
    <name type="synonym">Muraena anguilla</name>
    <dbReference type="NCBI Taxonomy" id="7936"/>
    <lineage>
        <taxon>Eukaryota</taxon>
        <taxon>Metazoa</taxon>
        <taxon>Chordata</taxon>
        <taxon>Craniata</taxon>
        <taxon>Vertebrata</taxon>
        <taxon>Euteleostomi</taxon>
        <taxon>Actinopterygii</taxon>
        <taxon>Neopterygii</taxon>
        <taxon>Teleostei</taxon>
        <taxon>Anguilliformes</taxon>
        <taxon>Anguillidae</taxon>
        <taxon>Anguilla</taxon>
    </lineage>
</organism>
<protein>
    <submittedName>
        <fullName evidence="1">Uncharacterized protein</fullName>
    </submittedName>
</protein>
<dbReference type="AlphaFoldDB" id="A0A0E9RDN7"/>
<accession>A0A0E9RDN7</accession>
<reference evidence="1" key="2">
    <citation type="journal article" date="2015" name="Fish Shellfish Immunol.">
        <title>Early steps in the European eel (Anguilla anguilla)-Vibrio vulnificus interaction in the gills: Role of the RtxA13 toxin.</title>
        <authorList>
            <person name="Callol A."/>
            <person name="Pajuelo D."/>
            <person name="Ebbesson L."/>
            <person name="Teles M."/>
            <person name="MacKenzie S."/>
            <person name="Amaro C."/>
        </authorList>
    </citation>
    <scope>NUCLEOTIDE SEQUENCE</scope>
</reference>
<reference evidence="1" key="1">
    <citation type="submission" date="2014-11" db="EMBL/GenBank/DDBJ databases">
        <authorList>
            <person name="Amaro Gonzalez C."/>
        </authorList>
    </citation>
    <scope>NUCLEOTIDE SEQUENCE</scope>
</reference>
<proteinExistence type="predicted"/>
<dbReference type="EMBL" id="GBXM01081346">
    <property type="protein sequence ID" value="JAH27231.1"/>
    <property type="molecule type" value="Transcribed_RNA"/>
</dbReference>
<evidence type="ECO:0000313" key="1">
    <source>
        <dbReference type="EMBL" id="JAH27231.1"/>
    </source>
</evidence>
<sequence length="31" mass="3253">MVPLPFSTAHQQSCTTIAPGVCVGQANIHLM</sequence>
<name>A0A0E9RDN7_ANGAN</name>